<dbReference type="EMBL" id="FXAE01000002">
    <property type="protein sequence ID" value="SME94221.1"/>
    <property type="molecule type" value="Genomic_DNA"/>
</dbReference>
<sequence length="29" mass="3151">MVFIYLELLNRSGMPGGFFAGYAQGGVRV</sequence>
<comment type="caution">
    <text evidence="1">The sequence shown here is derived from an EMBL/GenBank/DDBJ whole genome shotgun (WGS) entry which is preliminary data.</text>
</comment>
<evidence type="ECO:0000313" key="2">
    <source>
        <dbReference type="Proteomes" id="UP000192939"/>
    </source>
</evidence>
<keyword evidence="2" id="KW-1185">Reference proteome</keyword>
<accession>A0ABY1LSB1</accession>
<gene>
    <name evidence="1" type="ORF">SAMN02744124_00337</name>
</gene>
<reference evidence="1 2" key="1">
    <citation type="submission" date="2017-04" db="EMBL/GenBank/DDBJ databases">
        <authorList>
            <person name="Varghese N."/>
            <person name="Submissions S."/>
        </authorList>
    </citation>
    <scope>NUCLEOTIDE SEQUENCE [LARGE SCALE GENOMIC DNA]</scope>
    <source>
        <strain evidence="1 2">J12</strain>
    </source>
</reference>
<organism evidence="1 2">
    <name type="scientific">Paenibacillus barengoltzii J12</name>
    <dbReference type="NCBI Taxonomy" id="935846"/>
    <lineage>
        <taxon>Bacteria</taxon>
        <taxon>Bacillati</taxon>
        <taxon>Bacillota</taxon>
        <taxon>Bacilli</taxon>
        <taxon>Bacillales</taxon>
        <taxon>Paenibacillaceae</taxon>
        <taxon>Paenibacillus</taxon>
    </lineage>
</organism>
<protein>
    <submittedName>
        <fullName evidence="1">Uncharacterized protein</fullName>
    </submittedName>
</protein>
<evidence type="ECO:0000313" key="1">
    <source>
        <dbReference type="EMBL" id="SME94221.1"/>
    </source>
</evidence>
<proteinExistence type="predicted"/>
<name>A0ABY1LSB1_9BACL</name>
<dbReference type="Proteomes" id="UP000192939">
    <property type="component" value="Unassembled WGS sequence"/>
</dbReference>